<dbReference type="InterPro" id="IPR011129">
    <property type="entry name" value="CSD"/>
</dbReference>
<dbReference type="PROSITE" id="PS51857">
    <property type="entry name" value="CSD_2"/>
    <property type="match status" value="1"/>
</dbReference>
<dbReference type="AlphaFoldDB" id="A0A0F9PM68"/>
<dbReference type="PIRSF" id="PIRSF002599">
    <property type="entry name" value="Cold_shock_A"/>
    <property type="match status" value="1"/>
</dbReference>
<dbReference type="InterPro" id="IPR012340">
    <property type="entry name" value="NA-bd_OB-fold"/>
</dbReference>
<accession>A0A0F9PM68</accession>
<sequence length="81" mass="9091">MQGVCKWFDAKKGYGFLINPEVVDDEGKARDIFVHWTKITMEGFKKLEQGETVEFDLVFAEDTGKPQADNVSRGPAPSPEN</sequence>
<reference evidence="4" key="1">
    <citation type="journal article" date="2015" name="Nature">
        <title>Complex archaea that bridge the gap between prokaryotes and eukaryotes.</title>
        <authorList>
            <person name="Spang A."/>
            <person name="Saw J.H."/>
            <person name="Jorgensen S.L."/>
            <person name="Zaremba-Niedzwiedzka K."/>
            <person name="Martijn J."/>
            <person name="Lind A.E."/>
            <person name="van Eijk R."/>
            <person name="Schleper C."/>
            <person name="Guy L."/>
            <person name="Ettema T.J."/>
        </authorList>
    </citation>
    <scope>NUCLEOTIDE SEQUENCE</scope>
</reference>
<dbReference type="SUPFAM" id="SSF50249">
    <property type="entry name" value="Nucleic acid-binding proteins"/>
    <property type="match status" value="1"/>
</dbReference>
<dbReference type="Pfam" id="PF00313">
    <property type="entry name" value="CSD"/>
    <property type="match status" value="1"/>
</dbReference>
<dbReference type="EMBL" id="LAZR01006154">
    <property type="protein sequence ID" value="KKM94332.1"/>
    <property type="molecule type" value="Genomic_DNA"/>
</dbReference>
<comment type="caution">
    <text evidence="4">The sequence shown here is derived from an EMBL/GenBank/DDBJ whole genome shotgun (WGS) entry which is preliminary data.</text>
</comment>
<evidence type="ECO:0000256" key="1">
    <source>
        <dbReference type="ARBA" id="ARBA00004496"/>
    </source>
</evidence>
<dbReference type="SMART" id="SM00357">
    <property type="entry name" value="CSP"/>
    <property type="match status" value="1"/>
</dbReference>
<dbReference type="PANTHER" id="PTHR46109:SF1">
    <property type="entry name" value="PROTEIN LIN-28 HOMOLOG"/>
    <property type="match status" value="1"/>
</dbReference>
<dbReference type="InterPro" id="IPR002059">
    <property type="entry name" value="CSP_DNA-bd"/>
</dbReference>
<dbReference type="GO" id="GO:0005737">
    <property type="term" value="C:cytoplasm"/>
    <property type="evidence" value="ECO:0007669"/>
    <property type="project" value="UniProtKB-SubCell"/>
</dbReference>
<dbReference type="GO" id="GO:0005634">
    <property type="term" value="C:nucleus"/>
    <property type="evidence" value="ECO:0007669"/>
    <property type="project" value="TreeGrafter"/>
</dbReference>
<dbReference type="InterPro" id="IPR012156">
    <property type="entry name" value="Cold_shock_CspA"/>
</dbReference>
<dbReference type="CDD" id="cd04458">
    <property type="entry name" value="CSP_CDS"/>
    <property type="match status" value="1"/>
</dbReference>
<evidence type="ECO:0000256" key="2">
    <source>
        <dbReference type="ARBA" id="ARBA00022490"/>
    </source>
</evidence>
<keyword evidence="2" id="KW-0963">Cytoplasm</keyword>
<organism evidence="4">
    <name type="scientific">marine sediment metagenome</name>
    <dbReference type="NCBI Taxonomy" id="412755"/>
    <lineage>
        <taxon>unclassified sequences</taxon>
        <taxon>metagenomes</taxon>
        <taxon>ecological metagenomes</taxon>
    </lineage>
</organism>
<dbReference type="PRINTS" id="PR00050">
    <property type="entry name" value="COLDSHOCK"/>
</dbReference>
<dbReference type="GO" id="GO:0003729">
    <property type="term" value="F:mRNA binding"/>
    <property type="evidence" value="ECO:0007669"/>
    <property type="project" value="TreeGrafter"/>
</dbReference>
<name>A0A0F9PM68_9ZZZZ</name>
<dbReference type="InterPro" id="IPR051373">
    <property type="entry name" value="Lin-28_RNA-binding"/>
</dbReference>
<proteinExistence type="predicted"/>
<evidence type="ECO:0000313" key="4">
    <source>
        <dbReference type="EMBL" id="KKM94332.1"/>
    </source>
</evidence>
<dbReference type="GO" id="GO:0031054">
    <property type="term" value="P:pre-miRNA processing"/>
    <property type="evidence" value="ECO:0007669"/>
    <property type="project" value="TreeGrafter"/>
</dbReference>
<dbReference type="PANTHER" id="PTHR46109">
    <property type="entry name" value="PROTEIN LIN-28"/>
    <property type="match status" value="1"/>
</dbReference>
<dbReference type="Gene3D" id="2.40.50.140">
    <property type="entry name" value="Nucleic acid-binding proteins"/>
    <property type="match status" value="1"/>
</dbReference>
<gene>
    <name evidence="4" type="ORF">LCGC14_1199400</name>
</gene>
<evidence type="ECO:0000259" key="3">
    <source>
        <dbReference type="PROSITE" id="PS51857"/>
    </source>
</evidence>
<protein>
    <recommendedName>
        <fullName evidence="3">CSD domain-containing protein</fullName>
    </recommendedName>
</protein>
<comment type="subcellular location">
    <subcellularLocation>
        <location evidence="1">Cytoplasm</location>
    </subcellularLocation>
</comment>
<feature type="domain" description="CSD" evidence="3">
    <location>
        <begin position="1"/>
        <end position="73"/>
    </location>
</feature>